<dbReference type="SUPFAM" id="SSF56935">
    <property type="entry name" value="Porins"/>
    <property type="match status" value="1"/>
</dbReference>
<dbReference type="Pfam" id="PF07715">
    <property type="entry name" value="Plug"/>
    <property type="match status" value="1"/>
</dbReference>
<keyword evidence="4 7" id="KW-0812">Transmembrane</keyword>
<evidence type="ECO:0000256" key="5">
    <source>
        <dbReference type="ARBA" id="ARBA00023136"/>
    </source>
</evidence>
<reference evidence="10" key="1">
    <citation type="submission" date="2022-03" db="EMBL/GenBank/DDBJ databases">
        <title>Description of Abyssus ytuae gen. nov., sp. nov., a novel member of the family Flavobacteriaceae isolated from the sediment of Mariana Trench.</title>
        <authorList>
            <person name="Zhang J."/>
            <person name="Xu X."/>
        </authorList>
    </citation>
    <scope>NUCLEOTIDE SEQUENCE</scope>
    <source>
        <strain evidence="10">MT3330</strain>
    </source>
</reference>
<sequence length="1210" mass="136090">MRTFIFLLCATAFAFAPDNGFSQDATITVERDQILSIEEVFDLIKSQTDYLFVYRYDSMRDAPLINLKKGNLKTSDLLDMGLHPIGYTFRFVDNTIIVSKQNRPQLPLQEKVTVTGEVRDEMGIPLEGTTVMIKETRKAVSANGEGEFVLPDVDVGATLVFTHVGFMDKEVVITPENANNLIVILKEALNELDEVVLVSTGYQTISKERSAGSFSKPDIDVLQNRTNSMNVLERLDGLVPGLVINNAPSGRVQGNSLLIRGLSTVSLNSIRTTPLIVVDGIPIADIGLDEYNLPQSGIVNINPQDIEDITVLKDATAASIWGARAANGVIVINTKKGRTSGDISIQYDSFVTMEQRPDMDYLKTLNSKEYIQAAEDIFDPERNPYSSVTAYTTSGSGIPPHEQILYDRYRGVISEGTARRRLDSLASIDNRNQIERLWYRPSVLTSHTLSVSGGKNKYSFYGSANYTGTQSHSPGEKDNRYKLNLRQNFGVGKRINIDLITDLTYQKQHTPNNIDVDSRFLPYQLFRDANGNNLEMSYMTELNDSIRTAFEDASQIDLSYTPLDEVNYAYTDNTTKIIRNIVGVDVDIIDGLKFQGKYGYTTNSIENERYTDHLTIDSRTEMVEFTQVSSPGAEPQYILPTTGGKYRVTTSRGEAWTVRNQLSYIKDWNNKKHQLNLIAGQEAQEQFSVLKMTQVRGYDDRLQTYEQKEYSVYVDPVFGNGLVSNVVKPTSISHPVFGNFSSINNIINERYFSRSETTTRFTSYYANAAYTYNRKYSVNGSVRNDQSNLFGLDKSAQNRPVWSVGGKWNIGRESFLQDVNWLDVLAFRASYGIAGNAPNPGTAASFDILRAEYNAIFRFPEPGLTISTPGNSKLSWERTVTTNYGVDFGFFTRMSGSLDYYKRKTTDLLGTIPTNPFTGYSSVTGNLGDLENEGIEITLQTRNIVLNNFSWVSTLNLAFNKNTITALYLQDETTSGDYRVKNESFVEGYPAYALFAYDYVGLDENGDPQIRLADGTITTDPNVTTPEDVKFMGTYQPKWNGGFGNTFRYKNLSLNVNTVFSLGHVMRRDVNRYYAGTRLKPSNYNFITGNISEEFTNRWMEPGDEAFTDIPRHVDVEDGSRDTDYYVYGDNNIISGSFIKIRDINLIYNLPSSVFKNTGIDQITLRGQISNILLWANNDDDIDPEYYIPYSGYRTLKPGERLTLGLNVKF</sequence>
<dbReference type="KEGG" id="fbm:MQE35_13130"/>
<dbReference type="InterPro" id="IPR039426">
    <property type="entry name" value="TonB-dep_rcpt-like"/>
</dbReference>
<dbReference type="NCBIfam" id="TIGR04056">
    <property type="entry name" value="OMP_RagA_SusC"/>
    <property type="match status" value="1"/>
</dbReference>
<dbReference type="NCBIfam" id="TIGR04057">
    <property type="entry name" value="SusC_RagA_signa"/>
    <property type="match status" value="1"/>
</dbReference>
<dbReference type="Proteomes" id="UP000831290">
    <property type="component" value="Chromosome"/>
</dbReference>
<evidence type="ECO:0000256" key="6">
    <source>
        <dbReference type="ARBA" id="ARBA00023237"/>
    </source>
</evidence>
<protein>
    <submittedName>
        <fullName evidence="10">SusC/RagA family TonB-linked outer membrane protein</fullName>
    </submittedName>
</protein>
<dbReference type="Pfam" id="PF13715">
    <property type="entry name" value="CarbopepD_reg_2"/>
    <property type="match status" value="1"/>
</dbReference>
<evidence type="ECO:0000259" key="9">
    <source>
        <dbReference type="Pfam" id="PF07715"/>
    </source>
</evidence>
<dbReference type="Gene3D" id="2.40.170.20">
    <property type="entry name" value="TonB-dependent receptor, beta-barrel domain"/>
    <property type="match status" value="1"/>
</dbReference>
<evidence type="ECO:0000256" key="3">
    <source>
        <dbReference type="ARBA" id="ARBA00022452"/>
    </source>
</evidence>
<dbReference type="PROSITE" id="PS52016">
    <property type="entry name" value="TONB_DEPENDENT_REC_3"/>
    <property type="match status" value="1"/>
</dbReference>
<evidence type="ECO:0000313" key="10">
    <source>
        <dbReference type="EMBL" id="UOB16676.1"/>
    </source>
</evidence>
<proteinExistence type="inferred from homology"/>
<dbReference type="InterPro" id="IPR012910">
    <property type="entry name" value="Plug_dom"/>
</dbReference>
<dbReference type="InterPro" id="IPR023996">
    <property type="entry name" value="TonB-dep_OMP_SusC/RagA"/>
</dbReference>
<dbReference type="InterPro" id="IPR023997">
    <property type="entry name" value="TonB-dep_OMP_SusC/RagA_CS"/>
</dbReference>
<feature type="domain" description="TonB-dependent receptor plug" evidence="9">
    <location>
        <begin position="213"/>
        <end position="329"/>
    </location>
</feature>
<keyword evidence="11" id="KW-1185">Reference proteome</keyword>
<feature type="chain" id="PRO_5038783257" evidence="8">
    <location>
        <begin position="17"/>
        <end position="1210"/>
    </location>
</feature>
<dbReference type="InterPro" id="IPR008969">
    <property type="entry name" value="CarboxyPept-like_regulatory"/>
</dbReference>
<keyword evidence="6 7" id="KW-0998">Cell outer membrane</keyword>
<evidence type="ECO:0000256" key="1">
    <source>
        <dbReference type="ARBA" id="ARBA00004571"/>
    </source>
</evidence>
<name>A0A9E7CSQ8_9FLAO</name>
<feature type="signal peptide" evidence="8">
    <location>
        <begin position="1"/>
        <end position="16"/>
    </location>
</feature>
<dbReference type="InterPro" id="IPR037066">
    <property type="entry name" value="Plug_dom_sf"/>
</dbReference>
<evidence type="ECO:0000256" key="8">
    <source>
        <dbReference type="SAM" id="SignalP"/>
    </source>
</evidence>
<evidence type="ECO:0000256" key="7">
    <source>
        <dbReference type="PROSITE-ProRule" id="PRU01360"/>
    </source>
</evidence>
<keyword evidence="3 7" id="KW-1134">Transmembrane beta strand</keyword>
<dbReference type="EMBL" id="CP094358">
    <property type="protein sequence ID" value="UOB16676.1"/>
    <property type="molecule type" value="Genomic_DNA"/>
</dbReference>
<gene>
    <name evidence="10" type="ORF">MQE35_13130</name>
</gene>
<evidence type="ECO:0000313" key="11">
    <source>
        <dbReference type="Proteomes" id="UP000831290"/>
    </source>
</evidence>
<dbReference type="InterPro" id="IPR036942">
    <property type="entry name" value="Beta-barrel_TonB_sf"/>
</dbReference>
<evidence type="ECO:0000256" key="2">
    <source>
        <dbReference type="ARBA" id="ARBA00022448"/>
    </source>
</evidence>
<accession>A0A9E7CSQ8</accession>
<dbReference type="Gene3D" id="2.170.130.10">
    <property type="entry name" value="TonB-dependent receptor, plug domain"/>
    <property type="match status" value="1"/>
</dbReference>
<keyword evidence="2 7" id="KW-0813">Transport</keyword>
<evidence type="ECO:0000256" key="4">
    <source>
        <dbReference type="ARBA" id="ARBA00022692"/>
    </source>
</evidence>
<comment type="similarity">
    <text evidence="7">Belongs to the TonB-dependent receptor family.</text>
</comment>
<comment type="subcellular location">
    <subcellularLocation>
        <location evidence="1 7">Cell outer membrane</location>
        <topology evidence="1 7">Multi-pass membrane protein</topology>
    </subcellularLocation>
</comment>
<keyword evidence="5 7" id="KW-0472">Membrane</keyword>
<organism evidence="10 11">
    <name type="scientific">Abyssalbus ytuae</name>
    <dbReference type="NCBI Taxonomy" id="2926907"/>
    <lineage>
        <taxon>Bacteria</taxon>
        <taxon>Pseudomonadati</taxon>
        <taxon>Bacteroidota</taxon>
        <taxon>Flavobacteriia</taxon>
        <taxon>Flavobacteriales</taxon>
        <taxon>Flavobacteriaceae</taxon>
        <taxon>Abyssalbus</taxon>
    </lineage>
</organism>
<dbReference type="AlphaFoldDB" id="A0A9E7CSQ8"/>
<dbReference type="GO" id="GO:0009279">
    <property type="term" value="C:cell outer membrane"/>
    <property type="evidence" value="ECO:0007669"/>
    <property type="project" value="UniProtKB-SubCell"/>
</dbReference>
<keyword evidence="8" id="KW-0732">Signal</keyword>
<dbReference type="RefSeq" id="WP_255841905.1">
    <property type="nucleotide sequence ID" value="NZ_CP094358.1"/>
</dbReference>
<dbReference type="SUPFAM" id="SSF49464">
    <property type="entry name" value="Carboxypeptidase regulatory domain-like"/>
    <property type="match status" value="1"/>
</dbReference>